<comment type="caution">
    <text evidence="10">The sequence shown here is derived from an EMBL/GenBank/DDBJ whole genome shotgun (WGS) entry which is preliminary data.</text>
</comment>
<proteinExistence type="predicted"/>
<protein>
    <recommendedName>
        <fullName evidence="9">Potassium channel domain-containing protein</fullName>
    </recommendedName>
</protein>
<evidence type="ECO:0000256" key="8">
    <source>
        <dbReference type="SAM" id="Phobius"/>
    </source>
</evidence>
<evidence type="ECO:0000259" key="9">
    <source>
        <dbReference type="Pfam" id="PF07885"/>
    </source>
</evidence>
<dbReference type="InterPro" id="IPR013099">
    <property type="entry name" value="K_chnl_dom"/>
</dbReference>
<dbReference type="PANTHER" id="PTHR11537">
    <property type="entry name" value="VOLTAGE-GATED POTASSIUM CHANNEL"/>
    <property type="match status" value="1"/>
</dbReference>
<dbReference type="SUPFAM" id="SSF81324">
    <property type="entry name" value="Voltage-gated potassium channels"/>
    <property type="match status" value="1"/>
</dbReference>
<dbReference type="OrthoDB" id="9799090at2"/>
<keyword evidence="7" id="KW-0407">Ion channel</keyword>
<gene>
    <name evidence="10" type="ORF">EDM22_18845</name>
</gene>
<sequence>MTTARAHPPNPRRDRYVAATARLLGILGVLFVVAYSVFVLWTDRPHWVSLVLNTVLLLAWAIFVVDVAVRIGLTPRGRRWHYAWHHPIEVLSAIMPVFRALRVVGLIQNLPALQRRTSTAVRAQFISLALAYATAFVFFIALATLQVERDAPGANIVTFGDAIWWAVVTIATVGYGDTYPVTSLGRLYAVMLMAGGIAIVGTASATLISYLNERVASLRHSQGDTFGAPTLVGDVDPAAAGALAPGAQDAAVRADAAGTASADAAPPSGATAD</sequence>
<dbReference type="InterPro" id="IPR028325">
    <property type="entry name" value="VG_K_chnl"/>
</dbReference>
<evidence type="ECO:0000256" key="6">
    <source>
        <dbReference type="ARBA" id="ARBA00023136"/>
    </source>
</evidence>
<evidence type="ECO:0000256" key="4">
    <source>
        <dbReference type="ARBA" id="ARBA00022989"/>
    </source>
</evidence>
<feature type="transmembrane region" description="Helical" evidence="8">
    <location>
        <begin position="47"/>
        <end position="69"/>
    </location>
</feature>
<dbReference type="PANTHER" id="PTHR11537:SF254">
    <property type="entry name" value="POTASSIUM VOLTAGE-GATED CHANNEL PROTEIN SHAB"/>
    <property type="match status" value="1"/>
</dbReference>
<keyword evidence="5" id="KW-0406">Ion transport</keyword>
<evidence type="ECO:0000256" key="1">
    <source>
        <dbReference type="ARBA" id="ARBA00004141"/>
    </source>
</evidence>
<dbReference type="Proteomes" id="UP000275048">
    <property type="component" value="Unassembled WGS sequence"/>
</dbReference>
<keyword evidence="11" id="KW-1185">Reference proteome</keyword>
<dbReference type="GO" id="GO:0001508">
    <property type="term" value="P:action potential"/>
    <property type="evidence" value="ECO:0007669"/>
    <property type="project" value="TreeGrafter"/>
</dbReference>
<keyword evidence="4 8" id="KW-1133">Transmembrane helix</keyword>
<dbReference type="GO" id="GO:0008076">
    <property type="term" value="C:voltage-gated potassium channel complex"/>
    <property type="evidence" value="ECO:0007669"/>
    <property type="project" value="InterPro"/>
</dbReference>
<organism evidence="10 11">
    <name type="scientific">Agromyces tardus</name>
    <dbReference type="NCBI Taxonomy" id="2583849"/>
    <lineage>
        <taxon>Bacteria</taxon>
        <taxon>Bacillati</taxon>
        <taxon>Actinomycetota</taxon>
        <taxon>Actinomycetes</taxon>
        <taxon>Micrococcales</taxon>
        <taxon>Microbacteriaceae</taxon>
        <taxon>Agromyces</taxon>
    </lineage>
</organism>
<keyword evidence="3 8" id="KW-0812">Transmembrane</keyword>
<evidence type="ECO:0000256" key="3">
    <source>
        <dbReference type="ARBA" id="ARBA00022692"/>
    </source>
</evidence>
<dbReference type="Gene3D" id="1.20.5.110">
    <property type="match status" value="1"/>
</dbReference>
<keyword evidence="2" id="KW-0813">Transport</keyword>
<dbReference type="RefSeq" id="WP_122938617.1">
    <property type="nucleotide sequence ID" value="NZ_JBHSNT010000058.1"/>
</dbReference>
<feature type="transmembrane region" description="Helical" evidence="8">
    <location>
        <begin position="21"/>
        <end position="41"/>
    </location>
</feature>
<accession>A0A3M7ZWI7</accession>
<dbReference type="Gene3D" id="1.10.287.70">
    <property type="match status" value="1"/>
</dbReference>
<evidence type="ECO:0000256" key="2">
    <source>
        <dbReference type="ARBA" id="ARBA00022448"/>
    </source>
</evidence>
<dbReference type="Pfam" id="PF07885">
    <property type="entry name" value="Ion_trans_2"/>
    <property type="match status" value="1"/>
</dbReference>
<dbReference type="GO" id="GO:0005249">
    <property type="term" value="F:voltage-gated potassium channel activity"/>
    <property type="evidence" value="ECO:0007669"/>
    <property type="project" value="InterPro"/>
</dbReference>
<feature type="domain" description="Potassium channel" evidence="9">
    <location>
        <begin position="134"/>
        <end position="211"/>
    </location>
</feature>
<feature type="transmembrane region" description="Helical" evidence="8">
    <location>
        <begin position="187"/>
        <end position="211"/>
    </location>
</feature>
<keyword evidence="6 8" id="KW-0472">Membrane</keyword>
<evidence type="ECO:0000313" key="10">
    <source>
        <dbReference type="EMBL" id="RNB43354.1"/>
    </source>
</evidence>
<name>A0A3M7ZWI7_9MICO</name>
<evidence type="ECO:0000313" key="11">
    <source>
        <dbReference type="Proteomes" id="UP000275048"/>
    </source>
</evidence>
<dbReference type="EMBL" id="RHHB01000076">
    <property type="protein sequence ID" value="RNB43354.1"/>
    <property type="molecule type" value="Genomic_DNA"/>
</dbReference>
<dbReference type="AlphaFoldDB" id="A0A3M7ZWI7"/>
<evidence type="ECO:0000256" key="7">
    <source>
        <dbReference type="ARBA" id="ARBA00023303"/>
    </source>
</evidence>
<comment type="subcellular location">
    <subcellularLocation>
        <location evidence="1">Membrane</location>
        <topology evidence="1">Multi-pass membrane protein</topology>
    </subcellularLocation>
</comment>
<reference evidence="10 11" key="1">
    <citation type="submission" date="2018-10" db="EMBL/GenBank/DDBJ databases">
        <title>Isolation, diversity and antibacterial activity of antinobacteria from the wheat rhizosphere soil.</title>
        <authorList>
            <person name="Sun T."/>
        </authorList>
    </citation>
    <scope>NUCLEOTIDE SEQUENCE [LARGE SCALE GENOMIC DNA]</scope>
    <source>
        <strain evidence="10 11">SJ-23</strain>
    </source>
</reference>
<evidence type="ECO:0000256" key="5">
    <source>
        <dbReference type="ARBA" id="ARBA00023065"/>
    </source>
</evidence>
<feature type="transmembrane region" description="Helical" evidence="8">
    <location>
        <begin position="123"/>
        <end position="144"/>
    </location>
</feature>
<feature type="transmembrane region" description="Helical" evidence="8">
    <location>
        <begin position="156"/>
        <end position="175"/>
    </location>
</feature>